<dbReference type="AlphaFoldDB" id="A0A453PSM6"/>
<protein>
    <submittedName>
        <fullName evidence="2">Uncharacterized protein</fullName>
    </submittedName>
</protein>
<reference evidence="3" key="1">
    <citation type="journal article" date="2014" name="Science">
        <title>Ancient hybridizations among the ancestral genomes of bread wheat.</title>
        <authorList>
            <consortium name="International Wheat Genome Sequencing Consortium,"/>
            <person name="Marcussen T."/>
            <person name="Sandve S.R."/>
            <person name="Heier L."/>
            <person name="Spannagl M."/>
            <person name="Pfeifer M."/>
            <person name="Jakobsen K.S."/>
            <person name="Wulff B.B."/>
            <person name="Steuernagel B."/>
            <person name="Mayer K.F."/>
            <person name="Olsen O.A."/>
        </authorList>
    </citation>
    <scope>NUCLEOTIDE SEQUENCE [LARGE SCALE GENOMIC DNA]</scope>
    <source>
        <strain evidence="3">cv. AL8/78</strain>
    </source>
</reference>
<keyword evidence="3" id="KW-1185">Reference proteome</keyword>
<evidence type="ECO:0000313" key="3">
    <source>
        <dbReference type="Proteomes" id="UP000015105"/>
    </source>
</evidence>
<reference evidence="2" key="4">
    <citation type="submission" date="2019-03" db="UniProtKB">
        <authorList>
            <consortium name="EnsemblPlants"/>
        </authorList>
    </citation>
    <scope>IDENTIFICATION</scope>
</reference>
<feature type="region of interest" description="Disordered" evidence="1">
    <location>
        <begin position="89"/>
        <end position="128"/>
    </location>
</feature>
<dbReference type="EnsemblPlants" id="AET6Gv20831700.17">
    <property type="protein sequence ID" value="AET6Gv20831700.17"/>
    <property type="gene ID" value="AET6Gv20831700"/>
</dbReference>
<reference evidence="3" key="2">
    <citation type="journal article" date="2017" name="Nat. Plants">
        <title>The Aegilops tauschii genome reveals multiple impacts of transposons.</title>
        <authorList>
            <person name="Zhao G."/>
            <person name="Zou C."/>
            <person name="Li K."/>
            <person name="Wang K."/>
            <person name="Li T."/>
            <person name="Gao L."/>
            <person name="Zhang X."/>
            <person name="Wang H."/>
            <person name="Yang Z."/>
            <person name="Liu X."/>
            <person name="Jiang W."/>
            <person name="Mao L."/>
            <person name="Kong X."/>
            <person name="Jiao Y."/>
            <person name="Jia J."/>
        </authorList>
    </citation>
    <scope>NUCLEOTIDE SEQUENCE [LARGE SCALE GENOMIC DNA]</scope>
    <source>
        <strain evidence="3">cv. AL8/78</strain>
    </source>
</reference>
<dbReference type="Proteomes" id="UP000015105">
    <property type="component" value="Chromosome 6D"/>
</dbReference>
<sequence length="128" mass="13768">PAPASLPRRRRSPRHPSTTSRCPLPSLPRIGRRALPFSALPRRSTSVAAAPHHRSSPTHRDRLLPRNPSSGQLAALRRRVVAGFLAQAHGAKAVTSSRASAPPTRPPPQSPAQPTSSLSHRRGRCTGR</sequence>
<feature type="compositionally biased region" description="Basic residues" evidence="1">
    <location>
        <begin position="119"/>
        <end position="128"/>
    </location>
</feature>
<reference evidence="2" key="5">
    <citation type="journal article" date="2021" name="G3 (Bethesda)">
        <title>Aegilops tauschii genome assembly Aet v5.0 features greater sequence contiguity and improved annotation.</title>
        <authorList>
            <person name="Wang L."/>
            <person name="Zhu T."/>
            <person name="Rodriguez J.C."/>
            <person name="Deal K.R."/>
            <person name="Dubcovsky J."/>
            <person name="McGuire P.E."/>
            <person name="Lux T."/>
            <person name="Spannagl M."/>
            <person name="Mayer K.F.X."/>
            <person name="Baldrich P."/>
            <person name="Meyers B.C."/>
            <person name="Huo N."/>
            <person name="Gu Y.Q."/>
            <person name="Zhou H."/>
            <person name="Devos K.M."/>
            <person name="Bennetzen J.L."/>
            <person name="Unver T."/>
            <person name="Budak H."/>
            <person name="Gulick P.J."/>
            <person name="Galiba G."/>
            <person name="Kalapos B."/>
            <person name="Nelson D.R."/>
            <person name="Li P."/>
            <person name="You F.M."/>
            <person name="Luo M.C."/>
            <person name="Dvorak J."/>
        </authorList>
    </citation>
    <scope>NUCLEOTIDE SEQUENCE [LARGE SCALE GENOMIC DNA]</scope>
    <source>
        <strain evidence="2">cv. AL8/78</strain>
    </source>
</reference>
<reference evidence="2" key="3">
    <citation type="journal article" date="2017" name="Nature">
        <title>Genome sequence of the progenitor of the wheat D genome Aegilops tauschii.</title>
        <authorList>
            <person name="Luo M.C."/>
            <person name="Gu Y.Q."/>
            <person name="Puiu D."/>
            <person name="Wang H."/>
            <person name="Twardziok S.O."/>
            <person name="Deal K.R."/>
            <person name="Huo N."/>
            <person name="Zhu T."/>
            <person name="Wang L."/>
            <person name="Wang Y."/>
            <person name="McGuire P.E."/>
            <person name="Liu S."/>
            <person name="Long H."/>
            <person name="Ramasamy R.K."/>
            <person name="Rodriguez J.C."/>
            <person name="Van S.L."/>
            <person name="Yuan L."/>
            <person name="Wang Z."/>
            <person name="Xia Z."/>
            <person name="Xiao L."/>
            <person name="Anderson O.D."/>
            <person name="Ouyang S."/>
            <person name="Liang Y."/>
            <person name="Zimin A.V."/>
            <person name="Pertea G."/>
            <person name="Qi P."/>
            <person name="Bennetzen J.L."/>
            <person name="Dai X."/>
            <person name="Dawson M.W."/>
            <person name="Muller H.G."/>
            <person name="Kugler K."/>
            <person name="Rivarola-Duarte L."/>
            <person name="Spannagl M."/>
            <person name="Mayer K.F.X."/>
            <person name="Lu F.H."/>
            <person name="Bevan M.W."/>
            <person name="Leroy P."/>
            <person name="Li P."/>
            <person name="You F.M."/>
            <person name="Sun Q."/>
            <person name="Liu Z."/>
            <person name="Lyons E."/>
            <person name="Wicker T."/>
            <person name="Salzberg S.L."/>
            <person name="Devos K.M."/>
            <person name="Dvorak J."/>
        </authorList>
    </citation>
    <scope>NUCLEOTIDE SEQUENCE [LARGE SCALE GENOMIC DNA]</scope>
    <source>
        <strain evidence="2">cv. AL8/78</strain>
    </source>
</reference>
<dbReference type="Gramene" id="AET6Gv20831700.17">
    <property type="protein sequence ID" value="AET6Gv20831700.17"/>
    <property type="gene ID" value="AET6Gv20831700"/>
</dbReference>
<organism evidence="2 3">
    <name type="scientific">Aegilops tauschii subsp. strangulata</name>
    <name type="common">Goatgrass</name>
    <dbReference type="NCBI Taxonomy" id="200361"/>
    <lineage>
        <taxon>Eukaryota</taxon>
        <taxon>Viridiplantae</taxon>
        <taxon>Streptophyta</taxon>
        <taxon>Embryophyta</taxon>
        <taxon>Tracheophyta</taxon>
        <taxon>Spermatophyta</taxon>
        <taxon>Magnoliopsida</taxon>
        <taxon>Liliopsida</taxon>
        <taxon>Poales</taxon>
        <taxon>Poaceae</taxon>
        <taxon>BOP clade</taxon>
        <taxon>Pooideae</taxon>
        <taxon>Triticodae</taxon>
        <taxon>Triticeae</taxon>
        <taxon>Triticinae</taxon>
        <taxon>Aegilops</taxon>
    </lineage>
</organism>
<evidence type="ECO:0000256" key="1">
    <source>
        <dbReference type="SAM" id="MobiDB-lite"/>
    </source>
</evidence>
<proteinExistence type="predicted"/>
<name>A0A453PSM6_AEGTS</name>
<evidence type="ECO:0000313" key="2">
    <source>
        <dbReference type="EnsemblPlants" id="AET6Gv20831700.17"/>
    </source>
</evidence>
<accession>A0A453PSM6</accession>
<feature type="region of interest" description="Disordered" evidence="1">
    <location>
        <begin position="1"/>
        <end position="71"/>
    </location>
</feature>